<organism evidence="11 12">
    <name type="scientific">Streptococcus sinensis</name>
    <dbReference type="NCBI Taxonomy" id="176090"/>
    <lineage>
        <taxon>Bacteria</taxon>
        <taxon>Bacillati</taxon>
        <taxon>Bacillota</taxon>
        <taxon>Bacilli</taxon>
        <taxon>Lactobacillales</taxon>
        <taxon>Streptococcaceae</taxon>
        <taxon>Streptococcus</taxon>
    </lineage>
</organism>
<dbReference type="Pfam" id="PF08222">
    <property type="entry name" value="HTH_CodY"/>
    <property type="match status" value="1"/>
</dbReference>
<keyword evidence="4 8" id="KW-0805">Transcription regulation</keyword>
<keyword evidence="5 8" id="KW-0238">DNA-binding</keyword>
<dbReference type="GO" id="GO:0003700">
    <property type="term" value="F:DNA-binding transcription factor activity"/>
    <property type="evidence" value="ECO:0007669"/>
    <property type="project" value="InterPro"/>
</dbReference>
<dbReference type="SUPFAM" id="SSF46785">
    <property type="entry name" value="Winged helix' DNA-binding domain"/>
    <property type="match status" value="1"/>
</dbReference>
<evidence type="ECO:0000256" key="7">
    <source>
        <dbReference type="ARBA" id="ARBA00034538"/>
    </source>
</evidence>
<dbReference type="Pfam" id="PF06018">
    <property type="entry name" value="CodY"/>
    <property type="match status" value="1"/>
</dbReference>
<comment type="function">
    <text evidence="8">DNA-binding global transcriptional regulator which is involved in the adaptive response to starvation and acts by directly or indirectly controlling the expression of numerous genes in response to nutrient availability. During rapid exponential growth, CodY is highly active and represses genes whose products allow adaptation to nutrient depletion.</text>
</comment>
<dbReference type="Gene3D" id="1.10.10.10">
    <property type="entry name" value="Winged helix-like DNA-binding domain superfamily/Winged helix DNA-binding domain"/>
    <property type="match status" value="1"/>
</dbReference>
<dbReference type="InterPro" id="IPR010312">
    <property type="entry name" value="Transc_reg_CodY_N"/>
</dbReference>
<evidence type="ECO:0000256" key="8">
    <source>
        <dbReference type="HAMAP-Rule" id="MF_00621"/>
    </source>
</evidence>
<dbReference type="eggNOG" id="COG4465">
    <property type="taxonomic scope" value="Bacteria"/>
</dbReference>
<dbReference type="Gene3D" id="3.30.450.40">
    <property type="match status" value="1"/>
</dbReference>
<keyword evidence="2 8" id="KW-0963">Cytoplasm</keyword>
<dbReference type="CDD" id="cd00090">
    <property type="entry name" value="HTH_ARSR"/>
    <property type="match status" value="1"/>
</dbReference>
<accession>A0A0A0DHH9</accession>
<comment type="caution">
    <text evidence="11">The sequence shown here is derived from an EMBL/GenBank/DDBJ whole genome shotgun (WGS) entry which is preliminary data.</text>
</comment>
<dbReference type="STRING" id="176090.SSIN_0716"/>
<sequence length="262" mass="29695">MANLLEKTRKITSILKRSEEQLQEELPYNAITRQLADIIHCNACIINSKGRLLGYFMRYKTNNDRVEAFFQDKNFPEGYVQEANMVYETEANLPVTHDLTIFPVETKDEFPDGLTTIAPIHVSGIRLGSLIIWRNDKEFLDDDLILVEIASTVVGIQLLNFQREEDEKNIRRRTAVTMAVNTLSYSELRAVSAILGELNGNEGQLTASVIADRIGITRSVIVNALRKLESAGIIESRSLGMKGTYLKVLIPDVFEEIKKRDY</sequence>
<dbReference type="InterPro" id="IPR036390">
    <property type="entry name" value="WH_DNA-bd_sf"/>
</dbReference>
<dbReference type="InterPro" id="IPR013198">
    <property type="entry name" value="GTP_trans_reg_CodY_C"/>
</dbReference>
<dbReference type="FunFam" id="1.10.10.10:FF:000034">
    <property type="entry name" value="GTP-sensing transcriptional pleiotropic repressor CodY"/>
    <property type="match status" value="1"/>
</dbReference>
<dbReference type="RefSeq" id="WP_037615829.1">
    <property type="nucleotide sequence ID" value="NZ_JABTYC020000013.1"/>
</dbReference>
<evidence type="ECO:0000256" key="1">
    <source>
        <dbReference type="ARBA" id="ARBA00004496"/>
    </source>
</evidence>
<dbReference type="InterPro" id="IPR029016">
    <property type="entry name" value="GAF-like_dom_sf"/>
</dbReference>
<feature type="domain" description="Global transcriptional regulator CodY N-terminal" evidence="9">
    <location>
        <begin position="3"/>
        <end position="182"/>
    </location>
</feature>
<evidence type="ECO:0000256" key="2">
    <source>
        <dbReference type="ARBA" id="ARBA00022490"/>
    </source>
</evidence>
<name>A0A0A0DHH9_9STRE</name>
<dbReference type="GO" id="GO:0045892">
    <property type="term" value="P:negative regulation of DNA-templated transcription"/>
    <property type="evidence" value="ECO:0007669"/>
    <property type="project" value="UniProtKB-UniRule"/>
</dbReference>
<keyword evidence="3 8" id="KW-0678">Repressor</keyword>
<dbReference type="Proteomes" id="UP000030019">
    <property type="component" value="Unassembled WGS sequence"/>
</dbReference>
<evidence type="ECO:0000259" key="9">
    <source>
        <dbReference type="Pfam" id="PF06018"/>
    </source>
</evidence>
<evidence type="ECO:0000313" key="12">
    <source>
        <dbReference type="Proteomes" id="UP000030019"/>
    </source>
</evidence>
<dbReference type="InterPro" id="IPR011991">
    <property type="entry name" value="ArsR-like_HTH"/>
</dbReference>
<dbReference type="GO" id="GO:0003677">
    <property type="term" value="F:DNA binding"/>
    <property type="evidence" value="ECO:0007669"/>
    <property type="project" value="UniProtKB-UniRule"/>
</dbReference>
<evidence type="ECO:0000256" key="3">
    <source>
        <dbReference type="ARBA" id="ARBA00022491"/>
    </source>
</evidence>
<keyword evidence="6 8" id="KW-0804">Transcription</keyword>
<protein>
    <recommendedName>
        <fullName evidence="7 8">Global transcriptional regulator CodY</fullName>
    </recommendedName>
</protein>
<dbReference type="GO" id="GO:0005737">
    <property type="term" value="C:cytoplasm"/>
    <property type="evidence" value="ECO:0007669"/>
    <property type="project" value="UniProtKB-SubCell"/>
</dbReference>
<dbReference type="GO" id="GO:0005525">
    <property type="term" value="F:GTP binding"/>
    <property type="evidence" value="ECO:0007669"/>
    <property type="project" value="InterPro"/>
</dbReference>
<evidence type="ECO:0000259" key="10">
    <source>
        <dbReference type="Pfam" id="PF08222"/>
    </source>
</evidence>
<comment type="subcellular location">
    <subcellularLocation>
        <location evidence="1 8">Cytoplasm</location>
    </subcellularLocation>
</comment>
<feature type="DNA-binding region" description="H-T-H motif" evidence="8">
    <location>
        <begin position="207"/>
        <end position="226"/>
    </location>
</feature>
<dbReference type="HAMAP" id="MF_00621">
    <property type="entry name" value="HTH_type_CodY"/>
    <property type="match status" value="1"/>
</dbReference>
<dbReference type="PANTHER" id="PTHR40062">
    <property type="entry name" value="GTP-SENSING TRANSCRIPTIONAL PLEIOTROPIC REPRESSOR CODY"/>
    <property type="match status" value="1"/>
</dbReference>
<dbReference type="NCBIfam" id="NF003170">
    <property type="entry name" value="PRK04158.1"/>
    <property type="match status" value="1"/>
</dbReference>
<dbReference type="EMBL" id="JPEN01000051">
    <property type="protein sequence ID" value="KGM37510.1"/>
    <property type="molecule type" value="Genomic_DNA"/>
</dbReference>
<feature type="domain" description="Global transcriptional regulator CodY C-terminal" evidence="10">
    <location>
        <begin position="202"/>
        <end position="258"/>
    </location>
</feature>
<dbReference type="AlphaFoldDB" id="A0A0A0DHH9"/>
<dbReference type="FunFam" id="3.30.450.40:FF:000003">
    <property type="entry name" value="GTP-sensing transcriptional pleiotropic repressor CodY"/>
    <property type="match status" value="1"/>
</dbReference>
<proteinExistence type="inferred from homology"/>
<evidence type="ECO:0000256" key="4">
    <source>
        <dbReference type="ARBA" id="ARBA00023015"/>
    </source>
</evidence>
<evidence type="ECO:0000313" key="11">
    <source>
        <dbReference type="EMBL" id="KGM37510.1"/>
    </source>
</evidence>
<dbReference type="InterPro" id="IPR014154">
    <property type="entry name" value="CodY"/>
</dbReference>
<keyword evidence="12" id="KW-1185">Reference proteome</keyword>
<gene>
    <name evidence="8" type="primary">codY</name>
    <name evidence="11" type="ORF">SSIN_0716</name>
</gene>
<dbReference type="PATRIC" id="fig|176090.4.peg.710"/>
<dbReference type="InterPro" id="IPR036388">
    <property type="entry name" value="WH-like_DNA-bd_sf"/>
</dbReference>
<dbReference type="PANTHER" id="PTHR40062:SF1">
    <property type="entry name" value="GLOBAL TRANSCRIPTIONAL REGULATOR CODY"/>
    <property type="match status" value="1"/>
</dbReference>
<evidence type="ECO:0000256" key="6">
    <source>
        <dbReference type="ARBA" id="ARBA00023163"/>
    </source>
</evidence>
<feature type="region of interest" description="GAF domain" evidence="8">
    <location>
        <begin position="1"/>
        <end position="159"/>
    </location>
</feature>
<dbReference type="NCBIfam" id="TIGR02787">
    <property type="entry name" value="codY_Gpos"/>
    <property type="match status" value="1"/>
</dbReference>
<dbReference type="PIRSF" id="PIRSF011572">
    <property type="entry name" value="GTP_sensing_CodY"/>
    <property type="match status" value="1"/>
</dbReference>
<comment type="similarity">
    <text evidence="8">Belongs to the CodY family.</text>
</comment>
<evidence type="ECO:0000256" key="5">
    <source>
        <dbReference type="ARBA" id="ARBA00023125"/>
    </source>
</evidence>
<reference evidence="11 12" key="1">
    <citation type="submission" date="2014-06" db="EMBL/GenBank/DDBJ databases">
        <authorList>
            <person name="Teng J.L."/>
            <person name="Huang Y."/>
            <person name="Tse H."/>
            <person name="Lau S.K."/>
            <person name="Woo P.C."/>
        </authorList>
    </citation>
    <scope>NUCLEOTIDE SEQUENCE [LARGE SCALE GENOMIC DNA]</scope>
    <source>
        <strain evidence="11 12">HKU4</strain>
    </source>
</reference>